<proteinExistence type="predicted"/>
<feature type="transmembrane region" description="Helical" evidence="6">
    <location>
        <begin position="130"/>
        <end position="154"/>
    </location>
</feature>
<comment type="subcellular location">
    <subcellularLocation>
        <location evidence="1">Cell membrane</location>
        <topology evidence="1">Multi-pass membrane protein</topology>
    </subcellularLocation>
</comment>
<dbReference type="Proteomes" id="UP000887567">
    <property type="component" value="Unplaced"/>
</dbReference>
<dbReference type="Pfam" id="PF00001">
    <property type="entry name" value="7tm_1"/>
    <property type="match status" value="1"/>
</dbReference>
<dbReference type="SUPFAM" id="SSF81321">
    <property type="entry name" value="Family A G protein-coupled receptor-like"/>
    <property type="match status" value="2"/>
</dbReference>
<dbReference type="InterPro" id="IPR017452">
    <property type="entry name" value="GPCR_Rhodpsn_7TM"/>
</dbReference>
<dbReference type="PROSITE" id="PS50262">
    <property type="entry name" value="G_PROTEIN_RECEP_F1_2"/>
    <property type="match status" value="1"/>
</dbReference>
<name>A0A913YH40_EXADI</name>
<feature type="domain" description="G-protein coupled receptors family 1 profile" evidence="7">
    <location>
        <begin position="1"/>
        <end position="152"/>
    </location>
</feature>
<evidence type="ECO:0000256" key="2">
    <source>
        <dbReference type="ARBA" id="ARBA00022475"/>
    </source>
</evidence>
<keyword evidence="3 6" id="KW-0812">Transmembrane</keyword>
<dbReference type="InterPro" id="IPR000276">
    <property type="entry name" value="GPCR_Rhodpsn"/>
</dbReference>
<sequence>MNNSTAPSIEFPRSLGTTFAVSLIVVNTCSSIVAFVLNFMIILTVLKTPSMRTPSYILILCLAIADFGVGAVMQPPCTRASVRESLNLPRYKKTVKTMHYIMGTFSACFFPVNVAYILHAANSEVPESSLHIAIFLTNTLWLINSALNPVIYFWRIQDMRNAGVKLFRNTWCLHHEA</sequence>
<dbReference type="OrthoDB" id="5983689at2759"/>
<keyword evidence="9" id="KW-1185">Reference proteome</keyword>
<dbReference type="KEGG" id="epa:110238464"/>
<accession>A0A913YH40</accession>
<reference evidence="8" key="1">
    <citation type="submission" date="2022-11" db="UniProtKB">
        <authorList>
            <consortium name="EnsemblMetazoa"/>
        </authorList>
    </citation>
    <scope>IDENTIFICATION</scope>
</reference>
<dbReference type="CDD" id="cd00637">
    <property type="entry name" value="7tm_classA_rhodopsin-like"/>
    <property type="match status" value="1"/>
</dbReference>
<evidence type="ECO:0000256" key="3">
    <source>
        <dbReference type="ARBA" id="ARBA00022692"/>
    </source>
</evidence>
<dbReference type="PANTHER" id="PTHR22750">
    <property type="entry name" value="G-PROTEIN COUPLED RECEPTOR"/>
    <property type="match status" value="1"/>
</dbReference>
<dbReference type="PRINTS" id="PR00237">
    <property type="entry name" value="GPCRRHODOPSN"/>
</dbReference>
<keyword evidence="5 6" id="KW-0472">Membrane</keyword>
<evidence type="ECO:0000256" key="5">
    <source>
        <dbReference type="ARBA" id="ARBA00023136"/>
    </source>
</evidence>
<dbReference type="RefSeq" id="XP_028514680.1">
    <property type="nucleotide sequence ID" value="XM_028658879.1"/>
</dbReference>
<dbReference type="GeneID" id="110238464"/>
<evidence type="ECO:0000256" key="4">
    <source>
        <dbReference type="ARBA" id="ARBA00022989"/>
    </source>
</evidence>
<organism evidence="8 9">
    <name type="scientific">Exaiptasia diaphana</name>
    <name type="common">Tropical sea anemone</name>
    <name type="synonym">Aiptasia pulchella</name>
    <dbReference type="NCBI Taxonomy" id="2652724"/>
    <lineage>
        <taxon>Eukaryota</taxon>
        <taxon>Metazoa</taxon>
        <taxon>Cnidaria</taxon>
        <taxon>Anthozoa</taxon>
        <taxon>Hexacorallia</taxon>
        <taxon>Actiniaria</taxon>
        <taxon>Aiptasiidae</taxon>
        <taxon>Exaiptasia</taxon>
    </lineage>
</organism>
<keyword evidence="2" id="KW-1003">Cell membrane</keyword>
<feature type="transmembrane region" description="Helical" evidence="6">
    <location>
        <begin position="98"/>
        <end position="118"/>
    </location>
</feature>
<evidence type="ECO:0000313" key="9">
    <source>
        <dbReference type="Proteomes" id="UP000887567"/>
    </source>
</evidence>
<dbReference type="GO" id="GO:0005886">
    <property type="term" value="C:plasma membrane"/>
    <property type="evidence" value="ECO:0007669"/>
    <property type="project" value="UniProtKB-SubCell"/>
</dbReference>
<dbReference type="Gene3D" id="1.20.1070.10">
    <property type="entry name" value="Rhodopsin 7-helix transmembrane proteins"/>
    <property type="match status" value="2"/>
</dbReference>
<feature type="transmembrane region" description="Helical" evidence="6">
    <location>
        <begin position="20"/>
        <end position="43"/>
    </location>
</feature>
<evidence type="ECO:0000256" key="6">
    <source>
        <dbReference type="SAM" id="Phobius"/>
    </source>
</evidence>
<evidence type="ECO:0000313" key="8">
    <source>
        <dbReference type="EnsemblMetazoa" id="XP_028514680.1"/>
    </source>
</evidence>
<keyword evidence="4 6" id="KW-1133">Transmembrane helix</keyword>
<dbReference type="AlphaFoldDB" id="A0A913YH40"/>
<dbReference type="GO" id="GO:0004930">
    <property type="term" value="F:G protein-coupled receptor activity"/>
    <property type="evidence" value="ECO:0007669"/>
    <property type="project" value="InterPro"/>
</dbReference>
<evidence type="ECO:0000259" key="7">
    <source>
        <dbReference type="PROSITE" id="PS50262"/>
    </source>
</evidence>
<protein>
    <recommendedName>
        <fullName evidence="7">G-protein coupled receptors family 1 profile domain-containing protein</fullName>
    </recommendedName>
</protein>
<feature type="transmembrane region" description="Helical" evidence="6">
    <location>
        <begin position="55"/>
        <end position="77"/>
    </location>
</feature>
<dbReference type="EnsemblMetazoa" id="XM_028658879.1">
    <property type="protein sequence ID" value="XP_028514680.1"/>
    <property type="gene ID" value="LOC110238464"/>
</dbReference>
<evidence type="ECO:0000256" key="1">
    <source>
        <dbReference type="ARBA" id="ARBA00004651"/>
    </source>
</evidence>